<sequence length="156" mass="18147">MRVKNKKTIVPLFLAGCVLLGYWLWLSLRPVEIIAIHHRSSGFSDVLVTSFPPTDKGKINWWLKNKDRLKDKYGIPKPDSDGYFYVTFWMFGEGYKKEGKYDRLCFDDMKKKVNCIEKDAVFSVDKSRNMGVMFTVYDGDNYRLDHNGDIIKVASD</sequence>
<dbReference type="Proteomes" id="UP000790096">
    <property type="component" value="Unassembled WGS sequence"/>
</dbReference>
<name>A0ABS5SV17_9GAMM</name>
<keyword evidence="1" id="KW-0812">Transmembrane</keyword>
<protein>
    <submittedName>
        <fullName evidence="2">DUF943 family protein</fullName>
    </submittedName>
</protein>
<evidence type="ECO:0000313" key="2">
    <source>
        <dbReference type="EMBL" id="MBT0723949.1"/>
    </source>
</evidence>
<dbReference type="InterPro" id="IPR010351">
    <property type="entry name" value="DUF943"/>
</dbReference>
<feature type="transmembrane region" description="Helical" evidence="1">
    <location>
        <begin position="9"/>
        <end position="26"/>
    </location>
</feature>
<keyword evidence="3" id="KW-1185">Reference proteome</keyword>
<dbReference type="RefSeq" id="WP_214236642.1">
    <property type="nucleotide sequence ID" value="NZ_JABBFR010000005.1"/>
</dbReference>
<dbReference type="EMBL" id="JABBFR010000005">
    <property type="protein sequence ID" value="MBT0723949.1"/>
    <property type="molecule type" value="Genomic_DNA"/>
</dbReference>
<evidence type="ECO:0000256" key="1">
    <source>
        <dbReference type="SAM" id="Phobius"/>
    </source>
</evidence>
<dbReference type="Pfam" id="PF06092">
    <property type="entry name" value="DUF943"/>
    <property type="match status" value="1"/>
</dbReference>
<keyword evidence="1" id="KW-1133">Transmembrane helix</keyword>
<proteinExistence type="predicted"/>
<comment type="caution">
    <text evidence="2">The sequence shown here is derived from an EMBL/GenBank/DDBJ whole genome shotgun (WGS) entry which is preliminary data.</text>
</comment>
<accession>A0ABS5SV17</accession>
<organism evidence="2 3">
    <name type="scientific">Rosenbergiella gaditana</name>
    <dbReference type="NCBI Taxonomy" id="2726987"/>
    <lineage>
        <taxon>Bacteria</taxon>
        <taxon>Pseudomonadati</taxon>
        <taxon>Pseudomonadota</taxon>
        <taxon>Gammaproteobacteria</taxon>
        <taxon>Enterobacterales</taxon>
        <taxon>Erwiniaceae</taxon>
        <taxon>Rosenbergiella</taxon>
    </lineage>
</organism>
<reference evidence="2 3" key="1">
    <citation type="submission" date="2020-04" db="EMBL/GenBank/DDBJ databases">
        <title>Genome sequencing of Rosenbergiella species.</title>
        <authorList>
            <person name="Alvarez-Perez S."/>
            <person name="Lievens B."/>
        </authorList>
    </citation>
    <scope>NUCLEOTIDE SEQUENCE [LARGE SCALE GENOMIC DNA]</scope>
    <source>
        <strain evidence="2 3">S61</strain>
    </source>
</reference>
<keyword evidence="1" id="KW-0472">Membrane</keyword>
<gene>
    <name evidence="2" type="ORF">HH682_05750</name>
</gene>
<evidence type="ECO:0000313" key="3">
    <source>
        <dbReference type="Proteomes" id="UP000790096"/>
    </source>
</evidence>